<dbReference type="Pfam" id="PF12056">
    <property type="entry name" value="DUF3537"/>
    <property type="match status" value="2"/>
</dbReference>
<proteinExistence type="predicted"/>
<sequence>MVVHLRRNPNTLLWQYLCEQKHFLHIAALLMAIQDINFLTCVCPLSAHMLSANSQTRRLCSASQLASLLVTLESGATVNIFTSGELALCSITVVTGLFICLRSATKITHKAQSVTSLAAKWHICATINSFDDLDNETPTAQIVSSPVYPVNANWESDDEEGDGDDELDNTKMVPILAHTISYQKRQALVTYFENNRAGITVYGFMLDRTWLHTIFVIQLSLTLWLLNKTIVVTGLFICPRSTTKITHKAESVTSLATKWHIGATINSFDDLDNETPTAQIVSSPIYPVSANWESDDEEGDGDDELDNTKMVPILAHTISYQKRQALGLSG</sequence>
<dbReference type="InterPro" id="IPR021924">
    <property type="entry name" value="DUF3537"/>
</dbReference>
<reference evidence="1 2" key="1">
    <citation type="submission" date="2019-09" db="EMBL/GenBank/DDBJ databases">
        <title>A chromosome-level genome assembly of the Chinese tupelo Nyssa sinensis.</title>
        <authorList>
            <person name="Yang X."/>
            <person name="Kang M."/>
            <person name="Yang Y."/>
            <person name="Xiong H."/>
            <person name="Wang M."/>
            <person name="Zhang Z."/>
            <person name="Wang Z."/>
            <person name="Wu H."/>
            <person name="Ma T."/>
            <person name="Liu J."/>
            <person name="Xi Z."/>
        </authorList>
    </citation>
    <scope>NUCLEOTIDE SEQUENCE [LARGE SCALE GENOMIC DNA]</scope>
    <source>
        <strain evidence="1">J267</strain>
        <tissue evidence="1">Leaf</tissue>
    </source>
</reference>
<dbReference type="EMBL" id="CM018052">
    <property type="protein sequence ID" value="KAA8515567.1"/>
    <property type="molecule type" value="Genomic_DNA"/>
</dbReference>
<dbReference type="PANTHER" id="PTHR31963:SF17">
    <property type="entry name" value="PROTEIN, PUTATIVE (DUF3537)-RELATED"/>
    <property type="match status" value="1"/>
</dbReference>
<name>A0A5J4ZE27_9ASTE</name>
<dbReference type="OrthoDB" id="1916325at2759"/>
<dbReference type="AlphaFoldDB" id="A0A5J4ZE27"/>
<evidence type="ECO:0000313" key="1">
    <source>
        <dbReference type="EMBL" id="KAA8515567.1"/>
    </source>
</evidence>
<dbReference type="PANTHER" id="PTHR31963">
    <property type="entry name" value="RAS GUANINE NUCLEOTIDE EXCHANGE FACTOR K"/>
    <property type="match status" value="1"/>
</dbReference>
<accession>A0A5J4ZE27</accession>
<protein>
    <submittedName>
        <fullName evidence="1">Uncharacterized protein</fullName>
    </submittedName>
</protein>
<gene>
    <name evidence="1" type="ORF">F0562_018822</name>
</gene>
<evidence type="ECO:0000313" key="2">
    <source>
        <dbReference type="Proteomes" id="UP000325577"/>
    </source>
</evidence>
<keyword evidence="2" id="KW-1185">Reference proteome</keyword>
<dbReference type="Proteomes" id="UP000325577">
    <property type="component" value="Linkage Group LG9"/>
</dbReference>
<organism evidence="1 2">
    <name type="scientific">Nyssa sinensis</name>
    <dbReference type="NCBI Taxonomy" id="561372"/>
    <lineage>
        <taxon>Eukaryota</taxon>
        <taxon>Viridiplantae</taxon>
        <taxon>Streptophyta</taxon>
        <taxon>Embryophyta</taxon>
        <taxon>Tracheophyta</taxon>
        <taxon>Spermatophyta</taxon>
        <taxon>Magnoliopsida</taxon>
        <taxon>eudicotyledons</taxon>
        <taxon>Gunneridae</taxon>
        <taxon>Pentapetalae</taxon>
        <taxon>asterids</taxon>
        <taxon>Cornales</taxon>
        <taxon>Nyssaceae</taxon>
        <taxon>Nyssa</taxon>
    </lineage>
</organism>